<proteinExistence type="predicted"/>
<feature type="compositionally biased region" description="Low complexity" evidence="1">
    <location>
        <begin position="180"/>
        <end position="193"/>
    </location>
</feature>
<evidence type="ECO:0000313" key="2">
    <source>
        <dbReference type="EMBL" id="MBA4678349.1"/>
    </source>
</evidence>
<dbReference type="PANTHER" id="PTHR33623:SF4">
    <property type="entry name" value="DUF4378 DOMAIN-CONTAINING PROTEIN"/>
    <property type="match status" value="1"/>
</dbReference>
<dbReference type="AlphaFoldDB" id="A0A7C9FLJ7"/>
<feature type="region of interest" description="Disordered" evidence="1">
    <location>
        <begin position="180"/>
        <end position="201"/>
    </location>
</feature>
<accession>A0A7C9FLJ7</accession>
<organism evidence="2">
    <name type="scientific">Opuntia streptacantha</name>
    <name type="common">Prickly pear cactus</name>
    <name type="synonym">Opuntia cardona</name>
    <dbReference type="NCBI Taxonomy" id="393608"/>
    <lineage>
        <taxon>Eukaryota</taxon>
        <taxon>Viridiplantae</taxon>
        <taxon>Streptophyta</taxon>
        <taxon>Embryophyta</taxon>
        <taxon>Tracheophyta</taxon>
        <taxon>Spermatophyta</taxon>
        <taxon>Magnoliopsida</taxon>
        <taxon>eudicotyledons</taxon>
        <taxon>Gunneridae</taxon>
        <taxon>Pentapetalae</taxon>
        <taxon>Caryophyllales</taxon>
        <taxon>Cactineae</taxon>
        <taxon>Cactaceae</taxon>
        <taxon>Opuntioideae</taxon>
        <taxon>Opuntia</taxon>
    </lineage>
</organism>
<dbReference type="PANTHER" id="PTHR33623">
    <property type="entry name" value="OS04G0572500 PROTEIN"/>
    <property type="match status" value="1"/>
</dbReference>
<evidence type="ECO:0000256" key="1">
    <source>
        <dbReference type="SAM" id="MobiDB-lite"/>
    </source>
</evidence>
<feature type="region of interest" description="Disordered" evidence="1">
    <location>
        <begin position="230"/>
        <end position="256"/>
    </location>
</feature>
<name>A0A7C9FLJ7_OPUST</name>
<sequence length="256" mass="28171">MALVLSVAGEDKSRRLSFRAEKKPWLLQDYLRDDANSCSSNGFRSFPRRECCAAVKSIIDKEFIQNAGISGSSKRLTRSRTISSALHKASMAVINAVKFLPFKSAAGSSSAKGDAKRLLPRSFSKKLFKRSFCWKKSGGERKAVKKADDDECDEIERWIKSGVVTSEKYQPLDLSNKTAVTNASSTTTRTSNSDGKSDSWSDITFTSDYLTYTSSENDIVDRREKFQVEDVGEEVGGRGGATTVEDSVEPAVAKNT</sequence>
<dbReference type="EMBL" id="GISG01279094">
    <property type="protein sequence ID" value="MBA4678349.1"/>
    <property type="molecule type" value="Transcribed_RNA"/>
</dbReference>
<protein>
    <submittedName>
        <fullName evidence="2">Uncharacterized protein</fullName>
    </submittedName>
</protein>
<reference evidence="2" key="2">
    <citation type="submission" date="2020-07" db="EMBL/GenBank/DDBJ databases">
        <authorList>
            <person name="Vera ALvarez R."/>
            <person name="Arias-Moreno D.M."/>
            <person name="Jimenez-Jacinto V."/>
            <person name="Jimenez-Bremont J.F."/>
            <person name="Swaminathan K."/>
            <person name="Moose S.P."/>
            <person name="Guerrero-Gonzalez M.L."/>
            <person name="Marino-Ramirez L."/>
            <person name="Landsman D."/>
            <person name="Rodriguez-Kessler M."/>
            <person name="Delgado-Sanchez P."/>
        </authorList>
    </citation>
    <scope>NUCLEOTIDE SEQUENCE</scope>
    <source>
        <tissue evidence="2">Cladode</tissue>
    </source>
</reference>
<reference evidence="2" key="1">
    <citation type="journal article" date="2013" name="J. Plant Res.">
        <title>Effect of fungi and light on seed germination of three Opuntia species from semiarid lands of central Mexico.</title>
        <authorList>
            <person name="Delgado-Sanchez P."/>
            <person name="Jimenez-Bremont J.F."/>
            <person name="Guerrero-Gonzalez Mde L."/>
            <person name="Flores J."/>
        </authorList>
    </citation>
    <scope>NUCLEOTIDE SEQUENCE</scope>
    <source>
        <tissue evidence="2">Cladode</tissue>
    </source>
</reference>